<dbReference type="PANTHER" id="PTHR48099:SF3">
    <property type="entry name" value="METHYLENETETRAHYDROFOLATE DEHYDROGENASE [NAD(+)]"/>
    <property type="match status" value="1"/>
</dbReference>
<dbReference type="InterPro" id="IPR046346">
    <property type="entry name" value="Aminoacid_DH-like_N_sf"/>
</dbReference>
<accession>A0A7R9ZU14</accession>
<dbReference type="GO" id="GO:0004477">
    <property type="term" value="F:methenyltetrahydrofolate cyclohydrolase activity"/>
    <property type="evidence" value="ECO:0007669"/>
    <property type="project" value="TreeGrafter"/>
</dbReference>
<dbReference type="AlphaFoldDB" id="A0A7R9ZU14"/>
<protein>
    <recommendedName>
        <fullName evidence="2">Tetrahydrofolate dehydrogenase/cyclohydrolase NAD(P)-binding domain-containing protein</fullName>
    </recommendedName>
</protein>
<dbReference type="GO" id="GO:0004487">
    <property type="term" value="F:methylenetetrahydrofolate dehydrogenase (NAD+) activity"/>
    <property type="evidence" value="ECO:0007669"/>
    <property type="project" value="TreeGrafter"/>
</dbReference>
<reference evidence="1" key="1">
    <citation type="submission" date="2021-01" db="EMBL/GenBank/DDBJ databases">
        <authorList>
            <person name="Corre E."/>
            <person name="Pelletier E."/>
            <person name="Niang G."/>
            <person name="Scheremetjew M."/>
            <person name="Finn R."/>
            <person name="Kale V."/>
            <person name="Holt S."/>
            <person name="Cochrane G."/>
            <person name="Meng A."/>
            <person name="Brown T."/>
            <person name="Cohen L."/>
        </authorList>
    </citation>
    <scope>NUCLEOTIDE SEQUENCE</scope>
    <source>
        <strain evidence="1">B593</strain>
    </source>
</reference>
<evidence type="ECO:0000313" key="1">
    <source>
        <dbReference type="EMBL" id="CAD8343956.1"/>
    </source>
</evidence>
<dbReference type="EMBL" id="HBEH01000822">
    <property type="protein sequence ID" value="CAD8343956.1"/>
    <property type="molecule type" value="Transcribed_RNA"/>
</dbReference>
<gene>
    <name evidence="1" type="ORF">PARE0329_LOCUS591</name>
</gene>
<dbReference type="PANTHER" id="PTHR48099">
    <property type="entry name" value="C-1-TETRAHYDROFOLATE SYNTHASE, CYTOPLASMIC-RELATED"/>
    <property type="match status" value="1"/>
</dbReference>
<dbReference type="SUPFAM" id="SSF51735">
    <property type="entry name" value="NAD(P)-binding Rossmann-fold domains"/>
    <property type="match status" value="1"/>
</dbReference>
<evidence type="ECO:0008006" key="2">
    <source>
        <dbReference type="Google" id="ProtNLM"/>
    </source>
</evidence>
<proteinExistence type="predicted"/>
<organism evidence="1">
    <name type="scientific">Pseudo-nitzschia arenysensis</name>
    <dbReference type="NCBI Taxonomy" id="697910"/>
    <lineage>
        <taxon>Eukaryota</taxon>
        <taxon>Sar</taxon>
        <taxon>Stramenopiles</taxon>
        <taxon>Ochrophyta</taxon>
        <taxon>Bacillariophyta</taxon>
        <taxon>Bacillariophyceae</taxon>
        <taxon>Bacillariophycidae</taxon>
        <taxon>Bacillariales</taxon>
        <taxon>Bacillariaceae</taxon>
        <taxon>Pseudo-nitzschia</taxon>
    </lineage>
</organism>
<dbReference type="GO" id="GO:0004488">
    <property type="term" value="F:methylenetetrahydrofolate dehydrogenase (NADP+) activity"/>
    <property type="evidence" value="ECO:0007669"/>
    <property type="project" value="TreeGrafter"/>
</dbReference>
<dbReference type="SUPFAM" id="SSF53223">
    <property type="entry name" value="Aminoacid dehydrogenase-like, N-terminal domain"/>
    <property type="match status" value="1"/>
</dbReference>
<dbReference type="Gene3D" id="3.40.50.10860">
    <property type="entry name" value="Leucine Dehydrogenase, chain A, domain 1"/>
    <property type="match status" value="1"/>
</dbReference>
<dbReference type="GO" id="GO:0009113">
    <property type="term" value="P:purine nucleobase biosynthetic process"/>
    <property type="evidence" value="ECO:0007669"/>
    <property type="project" value="TreeGrafter"/>
</dbReference>
<sequence length="425" mass="48486">MIPKTQQLRKTVFPLVGCASQWSSSTTNYSPTTLPSTFRSNPRIRSLRCYQQYRSLSSSPSKESTPGPPLDWNELYPSPSAIDVTPLAESLRSKVREFTKNERQLKLIGLLTNEGSHRLESEIYSDRIQQTFEEDGIDYKVWKYPETGQNLQNKESQNERLRWIQEKIQRINTSSDIDGALVFYPIHPFGQKGPYKNKLTGVYYKTQDDHIQDMIHPSKDVEGLCGTKWFQIRNSKQKDPPSIYPCTALSVLKILEEYHIRGKNTKESKNDHEVTNRSDGLFKESRCWKDQTISIVNRSGIMGRPLAVMLAEKGATVYSIDIDSILQFRPNGKRLRRCNPSKTTLESCLEESTVVVAGVPCEDFRIPLDRIQQGSTIVSVSEFPNVCEETLFAERPDIAYIPQVGKVTVATLSLNLLNLKKKRED</sequence>
<dbReference type="GO" id="GO:0005829">
    <property type="term" value="C:cytosol"/>
    <property type="evidence" value="ECO:0007669"/>
    <property type="project" value="TreeGrafter"/>
</dbReference>
<dbReference type="InterPro" id="IPR036291">
    <property type="entry name" value="NAD(P)-bd_dom_sf"/>
</dbReference>
<dbReference type="GO" id="GO:0035999">
    <property type="term" value="P:tetrahydrofolate interconversion"/>
    <property type="evidence" value="ECO:0007669"/>
    <property type="project" value="TreeGrafter"/>
</dbReference>
<dbReference type="Gene3D" id="3.40.50.720">
    <property type="entry name" value="NAD(P)-binding Rossmann-like Domain"/>
    <property type="match status" value="1"/>
</dbReference>
<name>A0A7R9ZU14_9STRA</name>